<evidence type="ECO:0000256" key="1">
    <source>
        <dbReference type="SAM" id="MobiDB-lite"/>
    </source>
</evidence>
<organism evidence="2 3">
    <name type="scientific">Adiantum capillus-veneris</name>
    <name type="common">Maidenhair fern</name>
    <dbReference type="NCBI Taxonomy" id="13818"/>
    <lineage>
        <taxon>Eukaryota</taxon>
        <taxon>Viridiplantae</taxon>
        <taxon>Streptophyta</taxon>
        <taxon>Embryophyta</taxon>
        <taxon>Tracheophyta</taxon>
        <taxon>Polypodiopsida</taxon>
        <taxon>Polypodiidae</taxon>
        <taxon>Polypodiales</taxon>
        <taxon>Pteridineae</taxon>
        <taxon>Pteridaceae</taxon>
        <taxon>Vittarioideae</taxon>
        <taxon>Adiantum</taxon>
    </lineage>
</organism>
<comment type="caution">
    <text evidence="2">The sequence shown here is derived from an EMBL/GenBank/DDBJ whole genome shotgun (WGS) entry which is preliminary data.</text>
</comment>
<feature type="region of interest" description="Disordered" evidence="1">
    <location>
        <begin position="82"/>
        <end position="114"/>
    </location>
</feature>
<dbReference type="EMBL" id="JABFUD020000013">
    <property type="protein sequence ID" value="KAI5071287.1"/>
    <property type="molecule type" value="Genomic_DNA"/>
</dbReference>
<protein>
    <submittedName>
        <fullName evidence="2">Uncharacterized protein</fullName>
    </submittedName>
</protein>
<feature type="compositionally biased region" description="Polar residues" evidence="1">
    <location>
        <begin position="96"/>
        <end position="106"/>
    </location>
</feature>
<keyword evidence="3" id="KW-1185">Reference proteome</keyword>
<evidence type="ECO:0000313" key="3">
    <source>
        <dbReference type="Proteomes" id="UP000886520"/>
    </source>
</evidence>
<dbReference type="AlphaFoldDB" id="A0A9D4ZEM5"/>
<accession>A0A9D4ZEM5</accession>
<name>A0A9D4ZEM5_ADICA</name>
<evidence type="ECO:0000313" key="2">
    <source>
        <dbReference type="EMBL" id="KAI5071287.1"/>
    </source>
</evidence>
<gene>
    <name evidence="2" type="ORF">GOP47_0013538</name>
</gene>
<reference evidence="2" key="1">
    <citation type="submission" date="2021-01" db="EMBL/GenBank/DDBJ databases">
        <title>Adiantum capillus-veneris genome.</title>
        <authorList>
            <person name="Fang Y."/>
            <person name="Liao Q."/>
        </authorList>
    </citation>
    <scope>NUCLEOTIDE SEQUENCE</scope>
    <source>
        <strain evidence="2">H3</strain>
        <tissue evidence="2">Leaf</tissue>
    </source>
</reference>
<dbReference type="Proteomes" id="UP000886520">
    <property type="component" value="Chromosome 13"/>
</dbReference>
<proteinExistence type="predicted"/>
<sequence>MRLVGMVWRRIGVKAVVAVGTKAITIQASAGTIAGDDHQEQMGLCRDDNKNGYSEFCNSSNSKSWTVGRTVSDQKDVRFATAVDQSRASVKAQGETPLSQGETLLRQSAHRSSE</sequence>